<dbReference type="AlphaFoldDB" id="A0A4Y8SIJ3"/>
<dbReference type="OrthoDB" id="797376at2"/>
<protein>
    <recommendedName>
        <fullName evidence="3">RRM domain-containing protein</fullName>
    </recommendedName>
</protein>
<evidence type="ECO:0000313" key="5">
    <source>
        <dbReference type="Proteomes" id="UP000297540"/>
    </source>
</evidence>
<dbReference type="PROSITE" id="PS50102">
    <property type="entry name" value="RRM"/>
    <property type="match status" value="1"/>
</dbReference>
<dbReference type="SUPFAM" id="SSF54928">
    <property type="entry name" value="RNA-binding domain, RBD"/>
    <property type="match status" value="1"/>
</dbReference>
<proteinExistence type="predicted"/>
<dbReference type="GO" id="GO:0003729">
    <property type="term" value="F:mRNA binding"/>
    <property type="evidence" value="ECO:0007669"/>
    <property type="project" value="TreeGrafter"/>
</dbReference>
<evidence type="ECO:0000256" key="1">
    <source>
        <dbReference type="ARBA" id="ARBA00022884"/>
    </source>
</evidence>
<feature type="compositionally biased region" description="Basic residues" evidence="2">
    <location>
        <begin position="109"/>
        <end position="118"/>
    </location>
</feature>
<dbReference type="Proteomes" id="UP000297540">
    <property type="component" value="Unassembled WGS sequence"/>
</dbReference>
<reference evidence="4 5" key="1">
    <citation type="journal article" date="2017" name="Int. J. Syst. Evol. Microbiol.">
        <title>Mucilaginibacterpsychrotolerans sp. nov., isolated from peatlands.</title>
        <authorList>
            <person name="Deng Y."/>
            <person name="Shen L."/>
            <person name="Xu B."/>
            <person name="Liu Y."/>
            <person name="Gu Z."/>
            <person name="Liu H."/>
            <person name="Zhou Y."/>
        </authorList>
    </citation>
    <scope>NUCLEOTIDE SEQUENCE [LARGE SCALE GENOMIC DNA]</scope>
    <source>
        <strain evidence="4 5">NH7-4</strain>
    </source>
</reference>
<dbReference type="InterPro" id="IPR000504">
    <property type="entry name" value="RRM_dom"/>
</dbReference>
<dbReference type="Pfam" id="PF00076">
    <property type="entry name" value="RRM_1"/>
    <property type="match status" value="1"/>
</dbReference>
<feature type="region of interest" description="Disordered" evidence="2">
    <location>
        <begin position="84"/>
        <end position="118"/>
    </location>
</feature>
<evidence type="ECO:0000256" key="2">
    <source>
        <dbReference type="SAM" id="MobiDB-lite"/>
    </source>
</evidence>
<feature type="domain" description="RRM" evidence="3">
    <location>
        <begin position="2"/>
        <end position="80"/>
    </location>
</feature>
<dbReference type="Gene3D" id="3.30.70.330">
    <property type="match status" value="1"/>
</dbReference>
<dbReference type="InterPro" id="IPR050502">
    <property type="entry name" value="Euk_RNA-bind_prot"/>
</dbReference>
<keyword evidence="1" id="KW-0694">RNA-binding</keyword>
<dbReference type="EMBL" id="SOZE01000006">
    <property type="protein sequence ID" value="TFF38501.1"/>
    <property type="molecule type" value="Genomic_DNA"/>
</dbReference>
<name>A0A4Y8SIJ3_9SPHI</name>
<dbReference type="PANTHER" id="PTHR48025:SF1">
    <property type="entry name" value="RRM DOMAIN-CONTAINING PROTEIN"/>
    <property type="match status" value="1"/>
</dbReference>
<evidence type="ECO:0000313" key="4">
    <source>
        <dbReference type="EMBL" id="TFF38501.1"/>
    </source>
</evidence>
<dbReference type="PANTHER" id="PTHR48025">
    <property type="entry name" value="OS02G0815200 PROTEIN"/>
    <property type="match status" value="1"/>
</dbReference>
<dbReference type="InterPro" id="IPR012677">
    <property type="entry name" value="Nucleotide-bd_a/b_plait_sf"/>
</dbReference>
<organism evidence="4 5">
    <name type="scientific">Mucilaginibacter psychrotolerans</name>
    <dbReference type="NCBI Taxonomy" id="1524096"/>
    <lineage>
        <taxon>Bacteria</taxon>
        <taxon>Pseudomonadati</taxon>
        <taxon>Bacteroidota</taxon>
        <taxon>Sphingobacteriia</taxon>
        <taxon>Sphingobacteriales</taxon>
        <taxon>Sphingobacteriaceae</taxon>
        <taxon>Mucilaginibacter</taxon>
    </lineage>
</organism>
<dbReference type="SMART" id="SM00360">
    <property type="entry name" value="RRM"/>
    <property type="match status" value="1"/>
</dbReference>
<dbReference type="RefSeq" id="WP_133228737.1">
    <property type="nucleotide sequence ID" value="NZ_SOZE01000006.1"/>
</dbReference>
<keyword evidence="5" id="KW-1185">Reference proteome</keyword>
<accession>A0A4Y8SIJ3</accession>
<sequence>MAKLFIVGFPRDMEEIELVELFSNHGIVDNVTVVTNQITGENKGYSFISMAGRIGADRAVEALDQAEIDGRVISVRFAEDKTQAVRSPGYPEVEKSASAGRYPRQATPRGKRPRLPKR</sequence>
<dbReference type="InterPro" id="IPR035979">
    <property type="entry name" value="RBD_domain_sf"/>
</dbReference>
<comment type="caution">
    <text evidence="4">The sequence shown here is derived from an EMBL/GenBank/DDBJ whole genome shotgun (WGS) entry which is preliminary data.</text>
</comment>
<evidence type="ECO:0000259" key="3">
    <source>
        <dbReference type="PROSITE" id="PS50102"/>
    </source>
</evidence>
<gene>
    <name evidence="4" type="ORF">E2R66_08520</name>
</gene>